<evidence type="ECO:0000256" key="1">
    <source>
        <dbReference type="ARBA" id="ARBA00022679"/>
    </source>
</evidence>
<feature type="domain" description="GHMP kinase N-terminal" evidence="6">
    <location>
        <begin position="82"/>
        <end position="166"/>
    </location>
</feature>
<dbReference type="Proteomes" id="UP000019151">
    <property type="component" value="Chromosome"/>
</dbReference>
<evidence type="ECO:0000256" key="5">
    <source>
        <dbReference type="ARBA" id="ARBA00038121"/>
    </source>
</evidence>
<keyword evidence="2" id="KW-0547">Nucleotide-binding</keyword>
<sequence length="338" mass="34833">MHAASSIPPRAGTRTVVARAPARLDFAGGWTDVPPYHDEIGGCVCNLAIARYATVRIGDDDATAFRATGRHERRPGLATAALHRAGVRDVAVDVWSDFPVSAGLGGSSAAGVALAAALASWRGELPADALDDARRAALAEWSRAVEVEDAGIPGGRQDHYAAAFGGALRLDFDAGGTTRVTRLPVSDATLDAMARRSVVVYTGESRISGETITGVLGAYQSGEPRVVSALARMKAIAAEIADALVAARVDDVGRLLAEHWTHQRVLHPRIPTARIDEVIARAHAAGALGAKALGASGGGCVLALAADGREEAVRAAVAALGDLVEIAVDRAGVTVESR</sequence>
<name>W0RHK7_9BACT</name>
<dbReference type="Gene3D" id="3.30.230.120">
    <property type="match status" value="1"/>
</dbReference>
<evidence type="ECO:0000259" key="7">
    <source>
        <dbReference type="Pfam" id="PF08544"/>
    </source>
</evidence>
<dbReference type="InParanoid" id="W0RHK7"/>
<reference evidence="8 9" key="1">
    <citation type="journal article" date="2014" name="Genome Announc.">
        <title>Genome Sequence and Methylome of Soil Bacterium Gemmatirosa kalamazoonensis KBS708T, a Member of the Rarely Cultivated Gemmatimonadetes Phylum.</title>
        <authorList>
            <person name="Debruyn J.M."/>
            <person name="Radosevich M."/>
            <person name="Wommack K.E."/>
            <person name="Polson S.W."/>
            <person name="Hauser L.J."/>
            <person name="Fawaz M.N."/>
            <person name="Korlach J."/>
            <person name="Tsai Y.C."/>
        </authorList>
    </citation>
    <scope>NUCLEOTIDE SEQUENCE [LARGE SCALE GENOMIC DNA]</scope>
    <source>
        <strain evidence="8 9">KBS708</strain>
    </source>
</reference>
<dbReference type="InterPro" id="IPR020568">
    <property type="entry name" value="Ribosomal_Su5_D2-typ_SF"/>
</dbReference>
<organism evidence="8 9">
    <name type="scientific">Gemmatirosa kalamazoonensis</name>
    <dbReference type="NCBI Taxonomy" id="861299"/>
    <lineage>
        <taxon>Bacteria</taxon>
        <taxon>Pseudomonadati</taxon>
        <taxon>Gemmatimonadota</taxon>
        <taxon>Gemmatimonadia</taxon>
        <taxon>Gemmatimonadales</taxon>
        <taxon>Gemmatimonadaceae</taxon>
        <taxon>Gemmatirosa</taxon>
    </lineage>
</organism>
<gene>
    <name evidence="8" type="ORF">J421_2375</name>
</gene>
<accession>W0RHK7</accession>
<dbReference type="SUPFAM" id="SSF55060">
    <property type="entry name" value="GHMP Kinase, C-terminal domain"/>
    <property type="match status" value="1"/>
</dbReference>
<evidence type="ECO:0000313" key="8">
    <source>
        <dbReference type="EMBL" id="AHG89912.1"/>
    </source>
</evidence>
<comment type="similarity">
    <text evidence="5">Belongs to the GHMP kinase family.</text>
</comment>
<keyword evidence="9" id="KW-1185">Reference proteome</keyword>
<protein>
    <submittedName>
        <fullName evidence="8">GHMP kinase</fullName>
    </submittedName>
</protein>
<dbReference type="STRING" id="861299.J421_2375"/>
<dbReference type="PATRIC" id="fig|861299.3.peg.2421"/>
<dbReference type="AlphaFoldDB" id="W0RHK7"/>
<dbReference type="PANTHER" id="PTHR32463">
    <property type="entry name" value="L-FUCOSE KINASE"/>
    <property type="match status" value="1"/>
</dbReference>
<evidence type="ECO:0000313" key="9">
    <source>
        <dbReference type="Proteomes" id="UP000019151"/>
    </source>
</evidence>
<dbReference type="InterPro" id="IPR001174">
    <property type="entry name" value="HddA/FKP"/>
</dbReference>
<keyword evidence="4" id="KW-0067">ATP-binding</keyword>
<keyword evidence="3 8" id="KW-0418">Kinase</keyword>
<evidence type="ECO:0000259" key="6">
    <source>
        <dbReference type="Pfam" id="PF00288"/>
    </source>
</evidence>
<dbReference type="Pfam" id="PF08544">
    <property type="entry name" value="GHMP_kinases_C"/>
    <property type="match status" value="1"/>
</dbReference>
<dbReference type="InterPro" id="IPR014606">
    <property type="entry name" value="Heptose_7-P_kinase"/>
</dbReference>
<dbReference type="SUPFAM" id="SSF54211">
    <property type="entry name" value="Ribosomal protein S5 domain 2-like"/>
    <property type="match status" value="1"/>
</dbReference>
<dbReference type="InterPro" id="IPR036554">
    <property type="entry name" value="GHMP_kinase_C_sf"/>
</dbReference>
<evidence type="ECO:0000256" key="3">
    <source>
        <dbReference type="ARBA" id="ARBA00022777"/>
    </source>
</evidence>
<dbReference type="eggNOG" id="COG2605">
    <property type="taxonomic scope" value="Bacteria"/>
</dbReference>
<evidence type="ECO:0000256" key="4">
    <source>
        <dbReference type="ARBA" id="ARBA00022840"/>
    </source>
</evidence>
<dbReference type="PRINTS" id="PR00960">
    <property type="entry name" value="LMBPPROTEIN"/>
</dbReference>
<dbReference type="InterPro" id="IPR006204">
    <property type="entry name" value="GHMP_kinase_N_dom"/>
</dbReference>
<dbReference type="KEGG" id="gba:J421_2375"/>
<dbReference type="InterPro" id="IPR052203">
    <property type="entry name" value="GHMP_Kinase-Related"/>
</dbReference>
<dbReference type="Pfam" id="PF00288">
    <property type="entry name" value="GHMP_kinases_N"/>
    <property type="match status" value="1"/>
</dbReference>
<keyword evidence="1" id="KW-0808">Transferase</keyword>
<dbReference type="PIRSF" id="PIRSF036406">
    <property type="entry name" value="Hept_kin"/>
    <property type="match status" value="1"/>
</dbReference>
<dbReference type="PANTHER" id="PTHR32463:SF0">
    <property type="entry name" value="L-FUCOSE KINASE"/>
    <property type="match status" value="1"/>
</dbReference>
<dbReference type="InterPro" id="IPR013750">
    <property type="entry name" value="GHMP_kinase_C_dom"/>
</dbReference>
<dbReference type="OrthoDB" id="9812992at2"/>
<dbReference type="GO" id="GO:0005524">
    <property type="term" value="F:ATP binding"/>
    <property type="evidence" value="ECO:0007669"/>
    <property type="project" value="UniProtKB-KW"/>
</dbReference>
<dbReference type="GO" id="GO:0042352">
    <property type="term" value="P:GDP-L-fucose salvage"/>
    <property type="evidence" value="ECO:0007669"/>
    <property type="project" value="TreeGrafter"/>
</dbReference>
<proteinExistence type="inferred from homology"/>
<dbReference type="EMBL" id="CP007128">
    <property type="protein sequence ID" value="AHG89912.1"/>
    <property type="molecule type" value="Genomic_DNA"/>
</dbReference>
<dbReference type="HOGENOM" id="CLU_048558_1_0_0"/>
<feature type="domain" description="GHMP kinase C-terminal" evidence="7">
    <location>
        <begin position="241"/>
        <end position="320"/>
    </location>
</feature>
<evidence type="ECO:0000256" key="2">
    <source>
        <dbReference type="ARBA" id="ARBA00022741"/>
    </source>
</evidence>
<dbReference type="RefSeq" id="WP_025411391.1">
    <property type="nucleotide sequence ID" value="NZ_CP007128.1"/>
</dbReference>
<dbReference type="GO" id="GO:0050201">
    <property type="term" value="F:fucokinase activity"/>
    <property type="evidence" value="ECO:0007669"/>
    <property type="project" value="TreeGrafter"/>
</dbReference>